<proteinExistence type="predicted"/>
<evidence type="ECO:0000259" key="4">
    <source>
        <dbReference type="Pfam" id="PF01978"/>
    </source>
</evidence>
<evidence type="ECO:0000256" key="3">
    <source>
        <dbReference type="ARBA" id="ARBA00023163"/>
    </source>
</evidence>
<evidence type="ECO:0000256" key="1">
    <source>
        <dbReference type="ARBA" id="ARBA00023015"/>
    </source>
</evidence>
<organism evidence="5 6">
    <name type="scientific">Chitinophaga qingshengii</name>
    <dbReference type="NCBI Taxonomy" id="1569794"/>
    <lineage>
        <taxon>Bacteria</taxon>
        <taxon>Pseudomonadati</taxon>
        <taxon>Bacteroidota</taxon>
        <taxon>Chitinophagia</taxon>
        <taxon>Chitinophagales</taxon>
        <taxon>Chitinophagaceae</taxon>
        <taxon>Chitinophaga</taxon>
    </lineage>
</organism>
<dbReference type="PANTHER" id="PTHR38465:SF1">
    <property type="entry name" value="HTH-TYPE TRANSCRIPTIONAL REGULATOR MJ1563-RELATED"/>
    <property type="match status" value="1"/>
</dbReference>
<dbReference type="InterPro" id="IPR011991">
    <property type="entry name" value="ArsR-like_HTH"/>
</dbReference>
<dbReference type="InterPro" id="IPR036388">
    <property type="entry name" value="WH-like_DNA-bd_sf"/>
</dbReference>
<dbReference type="InterPro" id="IPR036390">
    <property type="entry name" value="WH_DNA-bd_sf"/>
</dbReference>
<evidence type="ECO:0000313" key="6">
    <source>
        <dbReference type="Proteomes" id="UP000659124"/>
    </source>
</evidence>
<feature type="domain" description="Transcription regulator TrmB N-terminal" evidence="4">
    <location>
        <begin position="15"/>
        <end position="80"/>
    </location>
</feature>
<dbReference type="Proteomes" id="UP000659124">
    <property type="component" value="Unassembled WGS sequence"/>
</dbReference>
<evidence type="ECO:0000256" key="2">
    <source>
        <dbReference type="ARBA" id="ARBA00023125"/>
    </source>
</evidence>
<reference evidence="5 6" key="1">
    <citation type="submission" date="2020-09" db="EMBL/GenBank/DDBJ databases">
        <title>Genome sequences of type strains of Chitinophaga qingshengii and Chitinophaga varians.</title>
        <authorList>
            <person name="Kittiwongwattana C."/>
        </authorList>
    </citation>
    <scope>NUCLEOTIDE SEQUENCE [LARGE SCALE GENOMIC DNA]</scope>
    <source>
        <strain evidence="5 6">JCM 30026</strain>
    </source>
</reference>
<protein>
    <submittedName>
        <fullName evidence="5">Winged helix-turn-helix transcriptional regulator</fullName>
    </submittedName>
</protein>
<name>A0ABR7TRW7_9BACT</name>
<gene>
    <name evidence="5" type="ORF">ICL07_22675</name>
</gene>
<comment type="caution">
    <text evidence="5">The sequence shown here is derived from an EMBL/GenBank/DDBJ whole genome shotgun (WGS) entry which is preliminary data.</text>
</comment>
<accession>A0ABR7TRW7</accession>
<keyword evidence="1" id="KW-0805">Transcription regulation</keyword>
<evidence type="ECO:0000313" key="5">
    <source>
        <dbReference type="EMBL" id="MBC9933212.1"/>
    </source>
</evidence>
<keyword evidence="2" id="KW-0238">DNA-binding</keyword>
<dbReference type="SUPFAM" id="SSF46785">
    <property type="entry name" value="Winged helix' DNA-binding domain"/>
    <property type="match status" value="1"/>
</dbReference>
<dbReference type="EMBL" id="JACVFC010000003">
    <property type="protein sequence ID" value="MBC9933212.1"/>
    <property type="molecule type" value="Genomic_DNA"/>
</dbReference>
<sequence>MEKYRDRIEKLSTPLEGLGFSPVAARAYIYLLLCEGHQATFEQIVEYFGVSKSAVSNALKWLETANMITSRTMGGQRKRYFSPGLTNLFNVDTMSERIKVFFGFLDEVKSLRETEDDLSAELEDVSLLYKMILVELPLIMERWQRTIALNKAGS</sequence>
<dbReference type="RefSeq" id="WP_188090332.1">
    <property type="nucleotide sequence ID" value="NZ_JACVFC010000003.1"/>
</dbReference>
<dbReference type="InterPro" id="IPR002831">
    <property type="entry name" value="Tscrpt_reg_TrmB_N"/>
</dbReference>
<dbReference type="PANTHER" id="PTHR38465">
    <property type="entry name" value="HTH-TYPE TRANSCRIPTIONAL REGULATOR MJ1563-RELATED"/>
    <property type="match status" value="1"/>
</dbReference>
<dbReference type="InterPro" id="IPR052362">
    <property type="entry name" value="HTH-GbsR_regulator"/>
</dbReference>
<keyword evidence="6" id="KW-1185">Reference proteome</keyword>
<dbReference type="Pfam" id="PF01978">
    <property type="entry name" value="TrmB"/>
    <property type="match status" value="1"/>
</dbReference>
<dbReference type="Gene3D" id="1.10.10.10">
    <property type="entry name" value="Winged helix-like DNA-binding domain superfamily/Winged helix DNA-binding domain"/>
    <property type="match status" value="1"/>
</dbReference>
<dbReference type="CDD" id="cd00090">
    <property type="entry name" value="HTH_ARSR"/>
    <property type="match status" value="1"/>
</dbReference>
<keyword evidence="3" id="KW-0804">Transcription</keyword>